<keyword evidence="1" id="KW-1133">Transmembrane helix</keyword>
<protein>
    <submittedName>
        <fullName evidence="2">Uncharacterized protein</fullName>
    </submittedName>
</protein>
<evidence type="ECO:0000313" key="2">
    <source>
        <dbReference type="EMBL" id="OGC58154.1"/>
    </source>
</evidence>
<dbReference type="Proteomes" id="UP000178964">
    <property type="component" value="Unassembled WGS sequence"/>
</dbReference>
<feature type="transmembrane region" description="Helical" evidence="1">
    <location>
        <begin position="120"/>
        <end position="143"/>
    </location>
</feature>
<gene>
    <name evidence="2" type="ORF">A3A70_03160</name>
</gene>
<dbReference type="EMBL" id="MEVK01000042">
    <property type="protein sequence ID" value="OGC58154.1"/>
    <property type="molecule type" value="Genomic_DNA"/>
</dbReference>
<keyword evidence="1" id="KW-0472">Membrane</keyword>
<keyword evidence="1" id="KW-0812">Transmembrane</keyword>
<feature type="transmembrane region" description="Helical" evidence="1">
    <location>
        <begin position="6"/>
        <end position="25"/>
    </location>
</feature>
<feature type="transmembrane region" description="Helical" evidence="1">
    <location>
        <begin position="32"/>
        <end position="56"/>
    </location>
</feature>
<dbReference type="AlphaFoldDB" id="A0A1F4VLX5"/>
<feature type="transmembrane region" description="Helical" evidence="1">
    <location>
        <begin position="62"/>
        <end position="81"/>
    </location>
</feature>
<dbReference type="STRING" id="1802627.A3A70_03160"/>
<proteinExistence type="predicted"/>
<accession>A0A1F4VLX5</accession>
<organism evidence="2 3">
    <name type="scientific">candidate division WWE3 bacterium RIFCSPLOWO2_01_FULL_42_11</name>
    <dbReference type="NCBI Taxonomy" id="1802627"/>
    <lineage>
        <taxon>Bacteria</taxon>
        <taxon>Katanobacteria</taxon>
    </lineage>
</organism>
<reference evidence="2 3" key="1">
    <citation type="journal article" date="2016" name="Nat. Commun.">
        <title>Thousands of microbial genomes shed light on interconnected biogeochemical processes in an aquifer system.</title>
        <authorList>
            <person name="Anantharaman K."/>
            <person name="Brown C.T."/>
            <person name="Hug L.A."/>
            <person name="Sharon I."/>
            <person name="Castelle C.J."/>
            <person name="Probst A.J."/>
            <person name="Thomas B.C."/>
            <person name="Singh A."/>
            <person name="Wilkins M.J."/>
            <person name="Karaoz U."/>
            <person name="Brodie E.L."/>
            <person name="Williams K.H."/>
            <person name="Hubbard S.S."/>
            <person name="Banfield J.F."/>
        </authorList>
    </citation>
    <scope>NUCLEOTIDE SEQUENCE [LARGE SCALE GENOMIC DNA]</scope>
</reference>
<evidence type="ECO:0000256" key="1">
    <source>
        <dbReference type="SAM" id="Phobius"/>
    </source>
</evidence>
<name>A0A1F4VLX5_UNCKA</name>
<evidence type="ECO:0000313" key="3">
    <source>
        <dbReference type="Proteomes" id="UP000178964"/>
    </source>
</evidence>
<comment type="caution">
    <text evidence="2">The sequence shown here is derived from an EMBL/GenBank/DDBJ whole genome shotgun (WGS) entry which is preliminary data.</text>
</comment>
<sequence>MKLLFGLFLVIFVVILQVTILPIFFKNIIPELLLILVFLARFVSPSGRVLAYALFGGVLVDVVSGGIVGSTSFILLVALFASQIFSASFKFSILQMALFIMLSSATLRIISLHSLAYPKLILAGSLTDTLIFLILFPISKWLIELLYGRRMEDILT</sequence>
<feature type="transmembrane region" description="Helical" evidence="1">
    <location>
        <begin position="93"/>
        <end position="114"/>
    </location>
</feature>